<dbReference type="EMBL" id="CAJPWZ010000170">
    <property type="protein sequence ID" value="CAG2187486.1"/>
    <property type="molecule type" value="Genomic_DNA"/>
</dbReference>
<accession>A0A8S3PUW2</accession>
<proteinExistence type="predicted"/>
<protein>
    <submittedName>
        <fullName evidence="1">Uncharacterized protein</fullName>
    </submittedName>
</protein>
<evidence type="ECO:0000313" key="2">
    <source>
        <dbReference type="Proteomes" id="UP000683360"/>
    </source>
</evidence>
<organism evidence="1 2">
    <name type="scientific">Mytilus edulis</name>
    <name type="common">Blue mussel</name>
    <dbReference type="NCBI Taxonomy" id="6550"/>
    <lineage>
        <taxon>Eukaryota</taxon>
        <taxon>Metazoa</taxon>
        <taxon>Spiralia</taxon>
        <taxon>Lophotrochozoa</taxon>
        <taxon>Mollusca</taxon>
        <taxon>Bivalvia</taxon>
        <taxon>Autobranchia</taxon>
        <taxon>Pteriomorphia</taxon>
        <taxon>Mytilida</taxon>
        <taxon>Mytiloidea</taxon>
        <taxon>Mytilidae</taxon>
        <taxon>Mytilinae</taxon>
        <taxon>Mytilus</taxon>
    </lineage>
</organism>
<name>A0A8S3PUW2_MYTED</name>
<reference evidence="1" key="1">
    <citation type="submission" date="2021-03" db="EMBL/GenBank/DDBJ databases">
        <authorList>
            <person name="Bekaert M."/>
        </authorList>
    </citation>
    <scope>NUCLEOTIDE SEQUENCE</scope>
</reference>
<dbReference type="AlphaFoldDB" id="A0A8S3PUW2"/>
<comment type="caution">
    <text evidence="1">The sequence shown here is derived from an EMBL/GenBank/DDBJ whole genome shotgun (WGS) entry which is preliminary data.</text>
</comment>
<evidence type="ECO:0000313" key="1">
    <source>
        <dbReference type="EMBL" id="CAG2187486.1"/>
    </source>
</evidence>
<sequence>MSESSPRLELNEDILLERDNSIPPPNIHKAADKSSDLVDTVELFKTILDSKLARSLAQVVGRIISMTPVIGNVARIMSKFCYMEIESRIGWDIPITGYKPVEVLSELKFWLENVTMINYRNLCHYIIRAYSLHNCKKEKVFSITYTVVRAYDFDNCKQEKVISVTYTVVRAYDFDNCKQEKVFSVTYTGVRAYDFDNCKLREGD</sequence>
<dbReference type="Proteomes" id="UP000683360">
    <property type="component" value="Unassembled WGS sequence"/>
</dbReference>
<keyword evidence="2" id="KW-1185">Reference proteome</keyword>
<gene>
    <name evidence="1" type="ORF">MEDL_2957</name>
</gene>